<feature type="chain" id="PRO_5046502244" description="Tetratricopeptide repeat protein" evidence="2">
    <location>
        <begin position="22"/>
        <end position="594"/>
    </location>
</feature>
<gene>
    <name evidence="3" type="ORF">JI741_29685</name>
</gene>
<dbReference type="RefSeq" id="WP_202015870.1">
    <property type="nucleotide sequence ID" value="NZ_JAERRB010000016.1"/>
</dbReference>
<evidence type="ECO:0000313" key="3">
    <source>
        <dbReference type="EMBL" id="MBL0745440.1"/>
    </source>
</evidence>
<evidence type="ECO:0000256" key="2">
    <source>
        <dbReference type="SAM" id="SignalP"/>
    </source>
</evidence>
<keyword evidence="1" id="KW-0175">Coiled coil</keyword>
<keyword evidence="2" id="KW-0732">Signal</keyword>
<dbReference type="EMBL" id="JAERRB010000016">
    <property type="protein sequence ID" value="MBL0745440.1"/>
    <property type="molecule type" value="Genomic_DNA"/>
</dbReference>
<dbReference type="InterPro" id="IPR011990">
    <property type="entry name" value="TPR-like_helical_dom_sf"/>
</dbReference>
<protein>
    <recommendedName>
        <fullName evidence="5">Tetratricopeptide repeat protein</fullName>
    </recommendedName>
</protein>
<accession>A0ABS1L167</accession>
<evidence type="ECO:0000256" key="1">
    <source>
        <dbReference type="SAM" id="Coils"/>
    </source>
</evidence>
<dbReference type="SUPFAM" id="SSF48452">
    <property type="entry name" value="TPR-like"/>
    <property type="match status" value="1"/>
</dbReference>
<dbReference type="Proteomes" id="UP000613030">
    <property type="component" value="Unassembled WGS sequence"/>
</dbReference>
<reference evidence="3 4" key="1">
    <citation type="submission" date="2021-01" db="EMBL/GenBank/DDBJ databases">
        <title>Chryseolinea sp. Jin1 Genome sequencing and assembly.</title>
        <authorList>
            <person name="Kim I."/>
        </authorList>
    </citation>
    <scope>NUCLEOTIDE SEQUENCE [LARGE SCALE GENOMIC DNA]</scope>
    <source>
        <strain evidence="3 4">Jin1</strain>
    </source>
</reference>
<dbReference type="Gene3D" id="1.25.40.10">
    <property type="entry name" value="Tetratricopeptide repeat domain"/>
    <property type="match status" value="1"/>
</dbReference>
<feature type="signal peptide" evidence="2">
    <location>
        <begin position="1"/>
        <end position="21"/>
    </location>
</feature>
<organism evidence="3 4">
    <name type="scientific">Chryseolinea lacunae</name>
    <dbReference type="NCBI Taxonomy" id="2801331"/>
    <lineage>
        <taxon>Bacteria</taxon>
        <taxon>Pseudomonadati</taxon>
        <taxon>Bacteroidota</taxon>
        <taxon>Cytophagia</taxon>
        <taxon>Cytophagales</taxon>
        <taxon>Fulvivirgaceae</taxon>
        <taxon>Chryseolinea</taxon>
    </lineage>
</organism>
<name>A0ABS1L167_9BACT</name>
<keyword evidence="4" id="KW-1185">Reference proteome</keyword>
<proteinExistence type="predicted"/>
<evidence type="ECO:0000313" key="4">
    <source>
        <dbReference type="Proteomes" id="UP000613030"/>
    </source>
</evidence>
<evidence type="ECO:0008006" key="5">
    <source>
        <dbReference type="Google" id="ProtNLM"/>
    </source>
</evidence>
<sequence>MTKVAFIKFLVLLLFASSAYGQKVKYKDIWGLLNTKQYEAAEPFLKTYLKENSDNPNAQLYMGIIFQEKSAKDDVLKQTRRAISDMDSAILYYDRAYKSITEKEVKRNDEYYQAYNRRDLRTGEFGVKLSDIQYDLEKKMEGLRERIDRVKMVKYYFALADSLYKKSNALFKTIQASVPSEKAFYLRANENTVKNLTTLGVRFDSCMKAFDNYKSSTTTIGRTGYNQTLALRDIQDFKKDGAALSNFFQDDLQVWDYRKFADRAKVAIEKEIIPMRDHLVAYDIEINKLREKLNHDSVSVKNDLTSLIDKLLMEQLKKYDTEPLPMDVFTLKISDLEYRSALLENKPVRDSSDVHFRIKLLSKELKYANRLDSMSTKLSSDDVDKRAEDYDMFVKNTYNNMQVLKSYVKALKEYSEREKKKKENQLARAQAALQWIVVGTDSIPAVAALTCERFKPLVIQDEKFTSGLQYADSLNPTGYFYTIRPSRVPDVKVTFPVDKPSFKLARLGTSKALTYSDANGQIYFVLMFAERPSKEGKHAVTLAKIYRSDGLAWSMNYQLGYVPKEILFKADGGEVTIKGESQQNTVDKNGKLLK</sequence>
<comment type="caution">
    <text evidence="3">The sequence shown here is derived from an EMBL/GenBank/DDBJ whole genome shotgun (WGS) entry which is preliminary data.</text>
</comment>
<feature type="coiled-coil region" evidence="1">
    <location>
        <begin position="404"/>
        <end position="432"/>
    </location>
</feature>